<gene>
    <name evidence="1" type="ORF">LCGC14_0569750</name>
</gene>
<comment type="caution">
    <text evidence="1">The sequence shown here is derived from an EMBL/GenBank/DDBJ whole genome shotgun (WGS) entry which is preliminary data.</text>
</comment>
<organism evidence="1">
    <name type="scientific">marine sediment metagenome</name>
    <dbReference type="NCBI Taxonomy" id="412755"/>
    <lineage>
        <taxon>unclassified sequences</taxon>
        <taxon>metagenomes</taxon>
        <taxon>ecological metagenomes</taxon>
    </lineage>
</organism>
<reference evidence="1" key="1">
    <citation type="journal article" date="2015" name="Nature">
        <title>Complex archaea that bridge the gap between prokaryotes and eukaryotes.</title>
        <authorList>
            <person name="Spang A."/>
            <person name="Saw J.H."/>
            <person name="Jorgensen S.L."/>
            <person name="Zaremba-Niedzwiedzka K."/>
            <person name="Martijn J."/>
            <person name="Lind A.E."/>
            <person name="van Eijk R."/>
            <person name="Schleper C."/>
            <person name="Guy L."/>
            <person name="Ettema T.J."/>
        </authorList>
    </citation>
    <scope>NUCLEOTIDE SEQUENCE</scope>
</reference>
<protein>
    <submittedName>
        <fullName evidence="1">Uncharacterized protein</fullName>
    </submittedName>
</protein>
<dbReference type="AlphaFoldDB" id="A0A0F9USP7"/>
<evidence type="ECO:0000313" key="1">
    <source>
        <dbReference type="EMBL" id="KKN56658.1"/>
    </source>
</evidence>
<name>A0A0F9USP7_9ZZZZ</name>
<sequence length="75" mass="8302">MSINSAMRGQMNKAIILGICMLVLIVGCTPTNEQYLNCYDLCKEYGLGSNECPLNSSVKNDVHTSCRSRYGMPYS</sequence>
<accession>A0A0F9USP7</accession>
<dbReference type="EMBL" id="LAZR01000835">
    <property type="protein sequence ID" value="KKN56658.1"/>
    <property type="molecule type" value="Genomic_DNA"/>
</dbReference>
<proteinExistence type="predicted"/>